<keyword evidence="3" id="KW-1185">Reference proteome</keyword>
<feature type="chain" id="PRO_5007293060" evidence="1">
    <location>
        <begin position="19"/>
        <end position="172"/>
    </location>
</feature>
<evidence type="ECO:0000256" key="1">
    <source>
        <dbReference type="SAM" id="SignalP"/>
    </source>
</evidence>
<sequence length="172" mass="18381">MVLLKSTILACLLATANAIEFSAWANNGCSGVGYIWRDVKAGSCYTVPAEAKNSAILWAKIPSDWDIRARGFYQNGCTGTVAGSGRSNGQSRMCFNTAQYRAGKFERLNGRRDVDEVDAVEEAGAAPCEKPDQVVLEDGSMFNITGLNEEQFTGMSGASSSEIETYLGAIGI</sequence>
<feature type="signal peptide" evidence="1">
    <location>
        <begin position="1"/>
        <end position="18"/>
    </location>
</feature>
<evidence type="ECO:0000313" key="3">
    <source>
        <dbReference type="Proteomes" id="UP000070501"/>
    </source>
</evidence>
<gene>
    <name evidence="2" type="ORF">Micbo1qcDRAFT_178497</name>
</gene>
<dbReference type="AlphaFoldDB" id="A0A136ISM0"/>
<evidence type="ECO:0000313" key="2">
    <source>
        <dbReference type="EMBL" id="KXJ87847.1"/>
    </source>
</evidence>
<organism evidence="2 3">
    <name type="scientific">Microdochium bolleyi</name>
    <dbReference type="NCBI Taxonomy" id="196109"/>
    <lineage>
        <taxon>Eukaryota</taxon>
        <taxon>Fungi</taxon>
        <taxon>Dikarya</taxon>
        <taxon>Ascomycota</taxon>
        <taxon>Pezizomycotina</taxon>
        <taxon>Sordariomycetes</taxon>
        <taxon>Xylariomycetidae</taxon>
        <taxon>Xylariales</taxon>
        <taxon>Microdochiaceae</taxon>
        <taxon>Microdochium</taxon>
    </lineage>
</organism>
<dbReference type="Proteomes" id="UP000070501">
    <property type="component" value="Unassembled WGS sequence"/>
</dbReference>
<reference evidence="3" key="1">
    <citation type="submission" date="2016-02" db="EMBL/GenBank/DDBJ databases">
        <title>Draft genome sequence of Microdochium bolleyi, a fungal endophyte of beachgrass.</title>
        <authorList>
            <consortium name="DOE Joint Genome Institute"/>
            <person name="David A.S."/>
            <person name="May G."/>
            <person name="Haridas S."/>
            <person name="Lim J."/>
            <person name="Wang M."/>
            <person name="Labutti K."/>
            <person name="Lipzen A."/>
            <person name="Barry K."/>
            <person name="Grigoriev I.V."/>
        </authorList>
    </citation>
    <scope>NUCLEOTIDE SEQUENCE [LARGE SCALE GENOMIC DNA]</scope>
    <source>
        <strain evidence="3">J235TASD1</strain>
    </source>
</reference>
<dbReference type="OrthoDB" id="5383526at2759"/>
<proteinExistence type="predicted"/>
<keyword evidence="1" id="KW-0732">Signal</keyword>
<protein>
    <submittedName>
        <fullName evidence="2">Uncharacterized protein</fullName>
    </submittedName>
</protein>
<dbReference type="InParanoid" id="A0A136ISM0"/>
<accession>A0A136ISM0</accession>
<name>A0A136ISM0_9PEZI</name>
<dbReference type="EMBL" id="KQ964260">
    <property type="protein sequence ID" value="KXJ87847.1"/>
    <property type="molecule type" value="Genomic_DNA"/>
</dbReference>